<dbReference type="Proteomes" id="UP001392437">
    <property type="component" value="Unassembled WGS sequence"/>
</dbReference>
<evidence type="ECO:0000256" key="1">
    <source>
        <dbReference type="ARBA" id="ARBA00009574"/>
    </source>
</evidence>
<evidence type="ECO:0000313" key="7">
    <source>
        <dbReference type="Proteomes" id="UP001392437"/>
    </source>
</evidence>
<gene>
    <name evidence="6" type="ORF">PG999_000992</name>
</gene>
<dbReference type="InterPro" id="IPR018791">
    <property type="entry name" value="UV_resistance/autophagy_Atg14"/>
</dbReference>
<feature type="region of interest" description="Disordered" evidence="5">
    <location>
        <begin position="517"/>
        <end position="551"/>
    </location>
</feature>
<evidence type="ECO:0000256" key="5">
    <source>
        <dbReference type="SAM" id="MobiDB-lite"/>
    </source>
</evidence>
<name>A0AAW0RDJ8_9PEZI</name>
<evidence type="ECO:0000256" key="3">
    <source>
        <dbReference type="ARBA" id="ARBA00023054"/>
    </source>
</evidence>
<comment type="caution">
    <text evidence="6">The sequence shown here is derived from an EMBL/GenBank/DDBJ whole genome shotgun (WGS) entry which is preliminary data.</text>
</comment>
<feature type="coiled-coil region" evidence="4">
    <location>
        <begin position="93"/>
        <end position="120"/>
    </location>
</feature>
<dbReference type="EMBL" id="JAQQWP010000001">
    <property type="protein sequence ID" value="KAK8132819.1"/>
    <property type="molecule type" value="Genomic_DNA"/>
</dbReference>
<dbReference type="GO" id="GO:0000149">
    <property type="term" value="F:SNARE binding"/>
    <property type="evidence" value="ECO:0007669"/>
    <property type="project" value="TreeGrafter"/>
</dbReference>
<evidence type="ECO:0000256" key="4">
    <source>
        <dbReference type="SAM" id="Coils"/>
    </source>
</evidence>
<proteinExistence type="inferred from homology"/>
<dbReference type="GO" id="GO:0005768">
    <property type="term" value="C:endosome"/>
    <property type="evidence" value="ECO:0007669"/>
    <property type="project" value="TreeGrafter"/>
</dbReference>
<dbReference type="GO" id="GO:0000323">
    <property type="term" value="C:lytic vacuole"/>
    <property type="evidence" value="ECO:0007669"/>
    <property type="project" value="TreeGrafter"/>
</dbReference>
<keyword evidence="7" id="KW-1185">Reference proteome</keyword>
<reference evidence="6 7" key="1">
    <citation type="submission" date="2023-01" db="EMBL/GenBank/DDBJ databases">
        <title>Analysis of 21 Apiospora genomes using comparative genomics revels a genus with tremendous synthesis potential of carbohydrate active enzymes and secondary metabolites.</title>
        <authorList>
            <person name="Sorensen T."/>
        </authorList>
    </citation>
    <scope>NUCLEOTIDE SEQUENCE [LARGE SCALE GENOMIC DNA]</scope>
    <source>
        <strain evidence="6 7">CBS 117206</strain>
    </source>
</reference>
<accession>A0AAW0RDJ8</accession>
<feature type="compositionally biased region" description="Low complexity" evidence="5">
    <location>
        <begin position="384"/>
        <end position="398"/>
    </location>
</feature>
<protein>
    <recommendedName>
        <fullName evidence="2">Autophagy-related protein 14</fullName>
    </recommendedName>
</protein>
<dbReference type="PANTHER" id="PTHR15157:SF13">
    <property type="entry name" value="AUTOPHAGY-RELATED PROTEIN 14"/>
    <property type="match status" value="1"/>
</dbReference>
<feature type="compositionally biased region" description="Polar residues" evidence="5">
    <location>
        <begin position="362"/>
        <end position="376"/>
    </location>
</feature>
<sequence>MDHRAQPASCDVCQRQHHPQRLPFYCVVDARNMLYEGRIKHANALIEKTRLDDQISALELGGDPDSVTSTPIRATRRYVDQCVSATEQARDKTEHIIATAERLQQNVDKAKKEIETRKAKIARRKADLASISQGIAARRNRELEEAKKAIKMAKYSWDREYEAMAHYRAALCTEVAKIYRLQRIRRVNPVRFEYKIGGIDIVDLHQMSNMNPEHISASLGHVAHLLWLAAHYLDIRLPAEITLPHNDYPRPTIFSLVSSYHHGQVPFPGSSQLPNDPRDRGYSHVPHPRPLFLDKPLSTLAKEDSPTYTACTEGACLLAYDIVWLCRTQGVPVGDNSNNFDDFSCMGRNLYNLLIGSSLQRNQPGQQPLLSETDTLSPPGRHANINTNASDNNNNIINEGEGGPTNDLIINKATTPRMGQWSHGTAHTYLGGAAGHDFTKYFKLPNPLKLADQLRARLVNEAPSAPEWELIEDDEFGPNDLDDGVLVGGTPRSRVKGPHRFGLESYMSVNTVRGGGGLDGSSPWSASGAAAGVYGKDREKSTNGWTKIKPR</sequence>
<feature type="compositionally biased region" description="Low complexity" evidence="5">
    <location>
        <begin position="520"/>
        <end position="532"/>
    </location>
</feature>
<evidence type="ECO:0000256" key="2">
    <source>
        <dbReference type="ARBA" id="ARBA00013807"/>
    </source>
</evidence>
<dbReference type="GO" id="GO:0035493">
    <property type="term" value="P:SNARE complex assembly"/>
    <property type="evidence" value="ECO:0007669"/>
    <property type="project" value="TreeGrafter"/>
</dbReference>
<feature type="region of interest" description="Disordered" evidence="5">
    <location>
        <begin position="362"/>
        <end position="403"/>
    </location>
</feature>
<dbReference type="PANTHER" id="PTHR15157">
    <property type="entry name" value="UV RADIATION RESISTANCE-ASSOCIATED GENE PROTEIN"/>
    <property type="match status" value="1"/>
</dbReference>
<organism evidence="6 7">
    <name type="scientific">Apiospora kogelbergensis</name>
    <dbReference type="NCBI Taxonomy" id="1337665"/>
    <lineage>
        <taxon>Eukaryota</taxon>
        <taxon>Fungi</taxon>
        <taxon>Dikarya</taxon>
        <taxon>Ascomycota</taxon>
        <taxon>Pezizomycotina</taxon>
        <taxon>Sordariomycetes</taxon>
        <taxon>Xylariomycetidae</taxon>
        <taxon>Amphisphaeriales</taxon>
        <taxon>Apiosporaceae</taxon>
        <taxon>Apiospora</taxon>
    </lineage>
</organism>
<dbReference type="AlphaFoldDB" id="A0AAW0RDJ8"/>
<keyword evidence="3 4" id="KW-0175">Coiled coil</keyword>
<dbReference type="Pfam" id="PF10186">
    <property type="entry name" value="ATG14"/>
    <property type="match status" value="1"/>
</dbReference>
<comment type="similarity">
    <text evidence="1">Belongs to the ATG14 family.</text>
</comment>
<dbReference type="GO" id="GO:0032991">
    <property type="term" value="C:protein-containing complex"/>
    <property type="evidence" value="ECO:0007669"/>
    <property type="project" value="UniProtKB-ARBA"/>
</dbReference>
<evidence type="ECO:0000313" key="6">
    <source>
        <dbReference type="EMBL" id="KAK8132819.1"/>
    </source>
</evidence>